<evidence type="ECO:0000256" key="1">
    <source>
        <dbReference type="SAM" id="Phobius"/>
    </source>
</evidence>
<dbReference type="AlphaFoldDB" id="A0A319CZM0"/>
<sequence length="160" mass="17873">MFQRQLFNILSEPTPSSHTLLLGCLDTFLVEWSVFTHSHSALTLKSNLFATLSFFFITLVTAVIIIQSPLKITERCYTSSREWVRNTILGGNFLRSPSRSLGGGSSQSRHRHSDSPAALRTLSAQIPALFNLSIMSRCRIAGYDHKEHHKLPGIGVECDQ</sequence>
<feature type="transmembrane region" description="Helical" evidence="1">
    <location>
        <begin position="48"/>
        <end position="66"/>
    </location>
</feature>
<accession>A0A319CZM0</accession>
<dbReference type="EMBL" id="KZ825981">
    <property type="protein sequence ID" value="PYH90494.1"/>
    <property type="molecule type" value="Genomic_DNA"/>
</dbReference>
<evidence type="ECO:0000313" key="2">
    <source>
        <dbReference type="EMBL" id="PYH90494.1"/>
    </source>
</evidence>
<keyword evidence="1" id="KW-0812">Transmembrane</keyword>
<name>A0A319CZM0_9EURO</name>
<dbReference type="VEuPathDB" id="FungiDB:BO71DRAFT_75156"/>
<organism evidence="2 3">
    <name type="scientific">Aspergillus ellipticus CBS 707.79</name>
    <dbReference type="NCBI Taxonomy" id="1448320"/>
    <lineage>
        <taxon>Eukaryota</taxon>
        <taxon>Fungi</taxon>
        <taxon>Dikarya</taxon>
        <taxon>Ascomycota</taxon>
        <taxon>Pezizomycotina</taxon>
        <taxon>Eurotiomycetes</taxon>
        <taxon>Eurotiomycetidae</taxon>
        <taxon>Eurotiales</taxon>
        <taxon>Aspergillaceae</taxon>
        <taxon>Aspergillus</taxon>
        <taxon>Aspergillus subgen. Circumdati</taxon>
    </lineage>
</organism>
<evidence type="ECO:0000313" key="3">
    <source>
        <dbReference type="Proteomes" id="UP000247810"/>
    </source>
</evidence>
<proteinExistence type="predicted"/>
<protein>
    <submittedName>
        <fullName evidence="2">Uncharacterized protein</fullName>
    </submittedName>
</protein>
<dbReference type="PROSITE" id="PS51257">
    <property type="entry name" value="PROKAR_LIPOPROTEIN"/>
    <property type="match status" value="1"/>
</dbReference>
<gene>
    <name evidence="2" type="ORF">BO71DRAFT_75156</name>
</gene>
<reference evidence="2 3" key="1">
    <citation type="submission" date="2018-02" db="EMBL/GenBank/DDBJ databases">
        <title>The genomes of Aspergillus section Nigri reveals drivers in fungal speciation.</title>
        <authorList>
            <consortium name="DOE Joint Genome Institute"/>
            <person name="Vesth T.C."/>
            <person name="Nybo J."/>
            <person name="Theobald S."/>
            <person name="Brandl J."/>
            <person name="Frisvad J.C."/>
            <person name="Nielsen K.F."/>
            <person name="Lyhne E.K."/>
            <person name="Kogle M.E."/>
            <person name="Kuo A."/>
            <person name="Riley R."/>
            <person name="Clum A."/>
            <person name="Nolan M."/>
            <person name="Lipzen A."/>
            <person name="Salamov A."/>
            <person name="Henrissat B."/>
            <person name="Wiebenga A."/>
            <person name="De vries R.P."/>
            <person name="Grigoriev I.V."/>
            <person name="Mortensen U.H."/>
            <person name="Andersen M.R."/>
            <person name="Baker S.E."/>
        </authorList>
    </citation>
    <scope>NUCLEOTIDE SEQUENCE [LARGE SCALE GENOMIC DNA]</scope>
    <source>
        <strain evidence="2 3">CBS 707.79</strain>
    </source>
</reference>
<keyword evidence="1" id="KW-0472">Membrane</keyword>
<keyword evidence="3" id="KW-1185">Reference proteome</keyword>
<keyword evidence="1" id="KW-1133">Transmembrane helix</keyword>
<dbReference type="Proteomes" id="UP000247810">
    <property type="component" value="Unassembled WGS sequence"/>
</dbReference>